<keyword evidence="4 10" id="KW-0808">Transferase</keyword>
<dbReference type="GO" id="GO:0009102">
    <property type="term" value="P:biotin biosynthetic process"/>
    <property type="evidence" value="ECO:0007669"/>
    <property type="project" value="UniProtKB-UniRule"/>
</dbReference>
<evidence type="ECO:0000256" key="2">
    <source>
        <dbReference type="ARBA" id="ARBA00005063"/>
    </source>
</evidence>
<accession>A0A4Q7ZE14</accession>
<comment type="cofactor">
    <cofactor evidence="1 10">
        <name>pyridoxal 5'-phosphate</name>
        <dbReference type="ChEBI" id="CHEBI:597326"/>
    </cofactor>
</comment>
<evidence type="ECO:0000313" key="12">
    <source>
        <dbReference type="Proteomes" id="UP000292564"/>
    </source>
</evidence>
<dbReference type="InterPro" id="IPR015422">
    <property type="entry name" value="PyrdxlP-dep_Trfase_small"/>
</dbReference>
<gene>
    <name evidence="10" type="primary">bioA</name>
    <name evidence="11" type="ORF">EV385_0686</name>
</gene>
<comment type="pathway">
    <text evidence="2 10">Cofactor biosynthesis; biotin biosynthesis; 7,8-diaminononanoate from 8-amino-7-oxononanoate (SAM route): step 1/1.</text>
</comment>
<evidence type="ECO:0000256" key="1">
    <source>
        <dbReference type="ARBA" id="ARBA00001933"/>
    </source>
</evidence>
<feature type="binding site" evidence="10">
    <location>
        <position position="148"/>
    </location>
    <ligand>
        <name>substrate</name>
    </ligand>
</feature>
<dbReference type="PANTHER" id="PTHR42684">
    <property type="entry name" value="ADENOSYLMETHIONINE-8-AMINO-7-OXONONANOATE AMINOTRANSFERASE"/>
    <property type="match status" value="1"/>
</dbReference>
<dbReference type="InterPro" id="IPR015421">
    <property type="entry name" value="PyrdxlP-dep_Trfase_major"/>
</dbReference>
<comment type="subcellular location">
    <subcellularLocation>
        <location evidence="10">Cytoplasm</location>
    </subcellularLocation>
</comment>
<evidence type="ECO:0000256" key="10">
    <source>
        <dbReference type="HAMAP-Rule" id="MF_00834"/>
    </source>
</evidence>
<sequence length="424" mass="44541">MTSGPGRLLQLDRAHVWHPYGPMPGRSDPYVVDSAEGVRLRLADGRELVDGMSSWWAAIHGYRHPVLDAALAEQSGRMSHVMFGGLTHAPAVELAATLVELTPDGLEHVFLCDSGSVGVEVAIKMALQAQRFRHGPRRHRLATWRGGYHGDTFHPMSVCDPVGGMHQLWTGVLPRQVFAPPPPAGFDQAYADELAATIGRHADELAAVIVEPIVQGAGGMRFHHPGYLRVLREVTRAHDILLIFDEIATGCGRTGTLFAAEHAGVTPDIMCLGKALTGGYLTLAATLCTTGVAEAVSAGEGGGLAHGPTFMGNPLACAVANASIGLLQATDWAGAVRRIERGLTAGLEPLRGAAGVADVRVLGAIGVVQLDVDVDVAKATAAAVAEGVWLRPFRDLIYTMPPYVADDADVGRITAAIAAAVAAN</sequence>
<evidence type="ECO:0000256" key="5">
    <source>
        <dbReference type="ARBA" id="ARBA00022691"/>
    </source>
</evidence>
<dbReference type="InterPro" id="IPR005815">
    <property type="entry name" value="BioA"/>
</dbReference>
<dbReference type="RefSeq" id="WP_278044964.1">
    <property type="nucleotide sequence ID" value="NZ_SHKY01000001.1"/>
</dbReference>
<feature type="modified residue" description="N6-(pyridoxal phosphate)lysine" evidence="10">
    <location>
        <position position="274"/>
    </location>
</feature>
<proteinExistence type="inferred from homology"/>
<evidence type="ECO:0000256" key="8">
    <source>
        <dbReference type="ARBA" id="ARBA00048449"/>
    </source>
</evidence>
<dbReference type="Gene3D" id="3.40.640.10">
    <property type="entry name" value="Type I PLP-dependent aspartate aminotransferase-like (Major domain)"/>
    <property type="match status" value="1"/>
</dbReference>
<name>A0A4Q7ZE14_9ACTN</name>
<keyword evidence="3 10" id="KW-0032">Aminotransferase</keyword>
<dbReference type="NCBIfam" id="NF004624">
    <property type="entry name" value="PRK05964.1"/>
    <property type="match status" value="1"/>
</dbReference>
<dbReference type="InterPro" id="IPR015424">
    <property type="entry name" value="PyrdxlP-dep_Trfase"/>
</dbReference>
<dbReference type="GO" id="GO:0004015">
    <property type="term" value="F:adenosylmethionine-8-amino-7-oxononanoate transaminase activity"/>
    <property type="evidence" value="ECO:0007669"/>
    <property type="project" value="UniProtKB-UniRule"/>
</dbReference>
<evidence type="ECO:0000256" key="4">
    <source>
        <dbReference type="ARBA" id="ARBA00022679"/>
    </source>
</evidence>
<dbReference type="HAMAP" id="MF_00834">
    <property type="entry name" value="BioA"/>
    <property type="match status" value="1"/>
</dbReference>
<dbReference type="Gene3D" id="3.90.1150.10">
    <property type="entry name" value="Aspartate Aminotransferase, domain 1"/>
    <property type="match status" value="1"/>
</dbReference>
<feature type="binding site" evidence="10">
    <location>
        <position position="245"/>
    </location>
    <ligand>
        <name>pyridoxal 5'-phosphate</name>
        <dbReference type="ChEBI" id="CHEBI:597326"/>
    </ligand>
</feature>
<dbReference type="PROSITE" id="PS00600">
    <property type="entry name" value="AA_TRANSFER_CLASS_3"/>
    <property type="match status" value="1"/>
</dbReference>
<evidence type="ECO:0000256" key="9">
    <source>
        <dbReference type="ARBA" id="ARBA00060970"/>
    </source>
</evidence>
<dbReference type="InterPro" id="IPR049704">
    <property type="entry name" value="Aminotrans_3_PPA_site"/>
</dbReference>
<feature type="binding site" evidence="10">
    <location>
        <position position="307"/>
    </location>
    <ligand>
        <name>substrate</name>
    </ligand>
</feature>
<dbReference type="AlphaFoldDB" id="A0A4Q7ZE14"/>
<dbReference type="EMBL" id="SHKY01000001">
    <property type="protein sequence ID" value="RZU48952.1"/>
    <property type="molecule type" value="Genomic_DNA"/>
</dbReference>
<keyword evidence="10" id="KW-0963">Cytoplasm</keyword>
<dbReference type="CDD" id="cd00610">
    <property type="entry name" value="OAT_like"/>
    <property type="match status" value="1"/>
</dbReference>
<feature type="site" description="Participates in the substrate recognition with KAPA and in a stacking interaction with the adenine ring of SAM" evidence="10">
    <location>
        <position position="20"/>
    </location>
</feature>
<reference evidence="11 12" key="1">
    <citation type="submission" date="2019-02" db="EMBL/GenBank/DDBJ databases">
        <title>Sequencing the genomes of 1000 actinobacteria strains.</title>
        <authorList>
            <person name="Klenk H.-P."/>
        </authorList>
    </citation>
    <scope>NUCLEOTIDE SEQUENCE [LARGE SCALE GENOMIC DNA]</scope>
    <source>
        <strain evidence="11 12">DSM 45162</strain>
    </source>
</reference>
<feature type="binding site" evidence="10">
    <location>
        <begin position="115"/>
        <end position="116"/>
    </location>
    <ligand>
        <name>pyridoxal 5'-phosphate</name>
        <dbReference type="ChEBI" id="CHEBI:597326"/>
    </ligand>
</feature>
<feature type="binding site" evidence="10">
    <location>
        <position position="391"/>
    </location>
    <ligand>
        <name>substrate</name>
    </ligand>
</feature>
<evidence type="ECO:0000256" key="7">
    <source>
        <dbReference type="ARBA" id="ARBA00022898"/>
    </source>
</evidence>
<protein>
    <recommendedName>
        <fullName evidence="10">Adenosylmethionine-8-amino-7-oxononanoate aminotransferase</fullName>
        <ecNumber evidence="10">2.6.1.62</ecNumber>
    </recommendedName>
    <alternativeName>
        <fullName evidence="10">7,8-diamino-pelargonic acid aminotransferase</fullName>
        <shortName evidence="10">DAPA AT</shortName>
        <shortName evidence="10">DAPA aminotransferase</shortName>
    </alternativeName>
    <alternativeName>
        <fullName evidence="10">7,8-diaminononanoate synthase</fullName>
        <shortName evidence="10">DANS</shortName>
    </alternativeName>
    <alternativeName>
        <fullName evidence="10">Diaminopelargonic acid synthase</fullName>
    </alternativeName>
</protein>
<feature type="binding site" evidence="10">
    <location>
        <begin position="308"/>
        <end position="309"/>
    </location>
    <ligand>
        <name>pyridoxal 5'-phosphate</name>
        <dbReference type="ChEBI" id="CHEBI:597326"/>
    </ligand>
</feature>
<keyword evidence="7 10" id="KW-0663">Pyridoxal phosphate</keyword>
<dbReference type="SUPFAM" id="SSF53383">
    <property type="entry name" value="PLP-dependent transferases"/>
    <property type="match status" value="1"/>
</dbReference>
<dbReference type="Pfam" id="PF00202">
    <property type="entry name" value="Aminotran_3"/>
    <property type="match status" value="1"/>
</dbReference>
<evidence type="ECO:0000313" key="11">
    <source>
        <dbReference type="EMBL" id="RZU48952.1"/>
    </source>
</evidence>
<keyword evidence="5 10" id="KW-0949">S-adenosyl-L-methionine</keyword>
<comment type="caution">
    <text evidence="11">The sequence shown here is derived from an EMBL/GenBank/DDBJ whole genome shotgun (WGS) entry which is preliminary data.</text>
</comment>
<comment type="function">
    <text evidence="10">Catalyzes the transfer of the alpha-amino group from S-adenosyl-L-methionine (SAM) to 7-keto-8-aminopelargonic acid (KAPA) to form 7,8-diaminopelargonic acid (DAPA). It is the only aminotransferase known to utilize SAM as an amino donor.</text>
</comment>
<dbReference type="UniPathway" id="UPA00078">
    <property type="reaction ID" value="UER00160"/>
</dbReference>
<dbReference type="GO" id="GO:0030170">
    <property type="term" value="F:pyridoxal phosphate binding"/>
    <property type="evidence" value="ECO:0007669"/>
    <property type="project" value="UniProtKB-UniRule"/>
</dbReference>
<dbReference type="InterPro" id="IPR005814">
    <property type="entry name" value="Aminotrans_3"/>
</dbReference>
<evidence type="ECO:0000256" key="3">
    <source>
        <dbReference type="ARBA" id="ARBA00022576"/>
    </source>
</evidence>
<feature type="binding site" evidence="10">
    <location>
        <position position="274"/>
    </location>
    <ligand>
        <name>substrate</name>
    </ligand>
</feature>
<organism evidence="11 12">
    <name type="scientific">Krasilnikovia cinnamomea</name>
    <dbReference type="NCBI Taxonomy" id="349313"/>
    <lineage>
        <taxon>Bacteria</taxon>
        <taxon>Bacillati</taxon>
        <taxon>Actinomycetota</taxon>
        <taxon>Actinomycetes</taxon>
        <taxon>Micromonosporales</taxon>
        <taxon>Micromonosporaceae</taxon>
        <taxon>Krasilnikovia</taxon>
    </lineage>
</organism>
<keyword evidence="6 10" id="KW-0093">Biotin biosynthesis</keyword>
<dbReference type="GO" id="GO:0005737">
    <property type="term" value="C:cytoplasm"/>
    <property type="evidence" value="ECO:0007669"/>
    <property type="project" value="UniProtKB-SubCell"/>
</dbReference>
<dbReference type="EC" id="2.6.1.62" evidence="10"/>
<dbReference type="Proteomes" id="UP000292564">
    <property type="component" value="Unassembled WGS sequence"/>
</dbReference>
<evidence type="ECO:0000256" key="6">
    <source>
        <dbReference type="ARBA" id="ARBA00022756"/>
    </source>
</evidence>
<dbReference type="FunFam" id="3.40.640.10:FF:000041">
    <property type="entry name" value="Adenosylmethionine-8-amino-7-oxononanoate aminotransferase"/>
    <property type="match status" value="1"/>
</dbReference>
<feature type="binding site" evidence="10">
    <location>
        <position position="55"/>
    </location>
    <ligand>
        <name>substrate</name>
    </ligand>
</feature>
<comment type="catalytic activity">
    <reaction evidence="8 10">
        <text>(8S)-8-amino-7-oxononanoate + S-adenosyl-L-methionine = S-adenosyl-4-methylsulfanyl-2-oxobutanoate + (7R,8S)-7,8-diammoniononanoate</text>
        <dbReference type="Rhea" id="RHEA:16861"/>
        <dbReference type="ChEBI" id="CHEBI:16490"/>
        <dbReference type="ChEBI" id="CHEBI:59789"/>
        <dbReference type="ChEBI" id="CHEBI:149468"/>
        <dbReference type="ChEBI" id="CHEBI:149469"/>
        <dbReference type="EC" id="2.6.1.62"/>
    </reaction>
</comment>
<dbReference type="NCBIfam" id="TIGR00508">
    <property type="entry name" value="bioA"/>
    <property type="match status" value="1"/>
</dbReference>
<keyword evidence="12" id="KW-1185">Reference proteome</keyword>
<comment type="subunit">
    <text evidence="10">Homodimer.</text>
</comment>
<dbReference type="PANTHER" id="PTHR42684:SF17">
    <property type="entry name" value="ADENOSYLMETHIONINE-8-AMINO-7-OXONONANOATE AMINOTRANSFERASE"/>
    <property type="match status" value="1"/>
</dbReference>
<comment type="similarity">
    <text evidence="9 10">Belongs to the class-III pyridoxal-phosphate-dependent aminotransferase family. BioA subfamily.</text>
</comment>